<comment type="caution">
    <text evidence="3">The sequence shown here is derived from an EMBL/GenBank/DDBJ whole genome shotgun (WGS) entry which is preliminary data.</text>
</comment>
<dbReference type="EMBL" id="JAUJYO010000001">
    <property type="protein sequence ID" value="KAK1324698.1"/>
    <property type="molecule type" value="Genomic_DNA"/>
</dbReference>
<accession>A0AAV9FJQ1</accession>
<reference evidence="3" key="1">
    <citation type="journal article" date="2023" name="Nat. Commun.">
        <title>Diploid and tetraploid genomes of Acorus and the evolution of monocots.</title>
        <authorList>
            <person name="Ma L."/>
            <person name="Liu K.W."/>
            <person name="Li Z."/>
            <person name="Hsiao Y.Y."/>
            <person name="Qi Y."/>
            <person name="Fu T."/>
            <person name="Tang G.D."/>
            <person name="Zhang D."/>
            <person name="Sun W.H."/>
            <person name="Liu D.K."/>
            <person name="Li Y."/>
            <person name="Chen G.Z."/>
            <person name="Liu X.D."/>
            <person name="Liao X.Y."/>
            <person name="Jiang Y.T."/>
            <person name="Yu X."/>
            <person name="Hao Y."/>
            <person name="Huang J."/>
            <person name="Zhao X.W."/>
            <person name="Ke S."/>
            <person name="Chen Y.Y."/>
            <person name="Wu W.L."/>
            <person name="Hsu J.L."/>
            <person name="Lin Y.F."/>
            <person name="Huang M.D."/>
            <person name="Li C.Y."/>
            <person name="Huang L."/>
            <person name="Wang Z.W."/>
            <person name="Zhao X."/>
            <person name="Zhong W.Y."/>
            <person name="Peng D.H."/>
            <person name="Ahmad S."/>
            <person name="Lan S."/>
            <person name="Zhang J.S."/>
            <person name="Tsai W.C."/>
            <person name="Van de Peer Y."/>
            <person name="Liu Z.J."/>
        </authorList>
    </citation>
    <scope>NUCLEOTIDE SEQUENCE</scope>
    <source>
        <strain evidence="3">CP</strain>
    </source>
</reference>
<dbReference type="Pfam" id="PF11995">
    <property type="entry name" value="DUF3490"/>
    <property type="match status" value="1"/>
</dbReference>
<reference evidence="3" key="2">
    <citation type="submission" date="2023-06" db="EMBL/GenBank/DDBJ databases">
        <authorList>
            <person name="Ma L."/>
            <person name="Liu K.-W."/>
            <person name="Li Z."/>
            <person name="Hsiao Y.-Y."/>
            <person name="Qi Y."/>
            <person name="Fu T."/>
            <person name="Tang G."/>
            <person name="Zhang D."/>
            <person name="Sun W.-H."/>
            <person name="Liu D.-K."/>
            <person name="Li Y."/>
            <person name="Chen G.-Z."/>
            <person name="Liu X.-D."/>
            <person name="Liao X.-Y."/>
            <person name="Jiang Y.-T."/>
            <person name="Yu X."/>
            <person name="Hao Y."/>
            <person name="Huang J."/>
            <person name="Zhao X.-W."/>
            <person name="Ke S."/>
            <person name="Chen Y.-Y."/>
            <person name="Wu W.-L."/>
            <person name="Hsu J.-L."/>
            <person name="Lin Y.-F."/>
            <person name="Huang M.-D."/>
            <person name="Li C.-Y."/>
            <person name="Huang L."/>
            <person name="Wang Z.-W."/>
            <person name="Zhao X."/>
            <person name="Zhong W.-Y."/>
            <person name="Peng D.-H."/>
            <person name="Ahmad S."/>
            <person name="Lan S."/>
            <person name="Zhang J.-S."/>
            <person name="Tsai W.-C."/>
            <person name="Van De Peer Y."/>
            <person name="Liu Z.-J."/>
        </authorList>
    </citation>
    <scope>NUCLEOTIDE SEQUENCE</scope>
    <source>
        <strain evidence="3">CP</strain>
        <tissue evidence="3">Leaves</tissue>
    </source>
</reference>
<sequence length="95" mass="10897">MNSRLTTEEREALYAKKEVPLEGKQRKLQFVNKVWMDPNDMKHVEEKRTNSGKVCGLCEGGGNITKEMFELNCVIPPSKKPWLLGWSPISNLLHL</sequence>
<evidence type="ECO:0000256" key="1">
    <source>
        <dbReference type="ARBA" id="ARBA00022701"/>
    </source>
</evidence>
<dbReference type="InterPro" id="IPR021881">
    <property type="entry name" value="NACK_C"/>
</dbReference>
<dbReference type="GO" id="GO:0005874">
    <property type="term" value="C:microtubule"/>
    <property type="evidence" value="ECO:0007669"/>
    <property type="project" value="UniProtKB-KW"/>
</dbReference>
<feature type="domain" description="NPK1-activating kinesin-like protein C-terminal" evidence="2">
    <location>
        <begin position="1"/>
        <end position="74"/>
    </location>
</feature>
<dbReference type="AlphaFoldDB" id="A0AAV9FJQ1"/>
<evidence type="ECO:0000259" key="2">
    <source>
        <dbReference type="Pfam" id="PF11995"/>
    </source>
</evidence>
<keyword evidence="4" id="KW-1185">Reference proteome</keyword>
<evidence type="ECO:0000313" key="3">
    <source>
        <dbReference type="EMBL" id="KAK1324698.1"/>
    </source>
</evidence>
<evidence type="ECO:0000313" key="4">
    <source>
        <dbReference type="Proteomes" id="UP001180020"/>
    </source>
</evidence>
<name>A0AAV9FJQ1_ACOCL</name>
<dbReference type="Proteomes" id="UP001180020">
    <property type="component" value="Unassembled WGS sequence"/>
</dbReference>
<keyword evidence="1" id="KW-0493">Microtubule</keyword>
<protein>
    <submittedName>
        <fullName evidence="3">Kinesin-like protein NACK1</fullName>
    </submittedName>
</protein>
<proteinExistence type="predicted"/>
<organism evidence="3 4">
    <name type="scientific">Acorus calamus</name>
    <name type="common">Sweet flag</name>
    <dbReference type="NCBI Taxonomy" id="4465"/>
    <lineage>
        <taxon>Eukaryota</taxon>
        <taxon>Viridiplantae</taxon>
        <taxon>Streptophyta</taxon>
        <taxon>Embryophyta</taxon>
        <taxon>Tracheophyta</taxon>
        <taxon>Spermatophyta</taxon>
        <taxon>Magnoliopsida</taxon>
        <taxon>Liliopsida</taxon>
        <taxon>Acoraceae</taxon>
        <taxon>Acorus</taxon>
    </lineage>
</organism>
<gene>
    <name evidence="3" type="primary">NACK1</name>
    <name evidence="3" type="ORF">QJS10_CPA01g01594</name>
</gene>